<dbReference type="Proteomes" id="UP000721236">
    <property type="component" value="Unassembled WGS sequence"/>
</dbReference>
<sequence>MSVTVTLSKAITAHGEERREIELREPSGEDLMEIGYPYIVVQSDTGGQGVELRPKVVARYVSKLAQIPMSSVKQIGLADLQKLQGIVMGFFGQEEAATTISTESDS</sequence>
<reference evidence="1 2" key="1">
    <citation type="submission" date="2021-08" db="EMBL/GenBank/DDBJ databases">
        <authorList>
            <person name="Peeters C."/>
        </authorList>
    </citation>
    <scope>NUCLEOTIDE SEQUENCE [LARGE SCALE GENOMIC DNA]</scope>
    <source>
        <strain evidence="1 2">LMG 21510</strain>
    </source>
</reference>
<dbReference type="InterPro" id="IPR019289">
    <property type="entry name" value="Phage_tail_E/E"/>
</dbReference>
<dbReference type="RefSeq" id="WP_224041405.1">
    <property type="nucleotide sequence ID" value="NZ_CAJZAH010000002.1"/>
</dbReference>
<evidence type="ECO:0000313" key="1">
    <source>
        <dbReference type="EMBL" id="CAG9172389.1"/>
    </source>
</evidence>
<proteinExistence type="predicted"/>
<gene>
    <name evidence="1" type="ORF">LMG21510_01958</name>
</gene>
<dbReference type="Pfam" id="PF10109">
    <property type="entry name" value="Phage_TAC_7"/>
    <property type="match status" value="1"/>
</dbReference>
<dbReference type="EMBL" id="CAJZAH010000002">
    <property type="protein sequence ID" value="CAG9172389.1"/>
    <property type="molecule type" value="Genomic_DNA"/>
</dbReference>
<organism evidence="1 2">
    <name type="scientific">Cupriavidus respiraculi</name>
    <dbReference type="NCBI Taxonomy" id="195930"/>
    <lineage>
        <taxon>Bacteria</taxon>
        <taxon>Pseudomonadati</taxon>
        <taxon>Pseudomonadota</taxon>
        <taxon>Betaproteobacteria</taxon>
        <taxon>Burkholderiales</taxon>
        <taxon>Burkholderiaceae</taxon>
        <taxon>Cupriavidus</taxon>
    </lineage>
</organism>
<evidence type="ECO:0000313" key="2">
    <source>
        <dbReference type="Proteomes" id="UP000721236"/>
    </source>
</evidence>
<comment type="caution">
    <text evidence="1">The sequence shown here is derived from an EMBL/GenBank/DDBJ whole genome shotgun (WGS) entry which is preliminary data.</text>
</comment>
<accession>A0ABM8WXW3</accession>
<name>A0ABM8WXW3_9BURK</name>
<keyword evidence="2" id="KW-1185">Reference proteome</keyword>
<evidence type="ECO:0008006" key="3">
    <source>
        <dbReference type="Google" id="ProtNLM"/>
    </source>
</evidence>
<protein>
    <recommendedName>
        <fullName evidence="3">Phage tail assembly protein</fullName>
    </recommendedName>
</protein>